<accession>A0A5B9ILQ1</accession>
<evidence type="ECO:0000256" key="5">
    <source>
        <dbReference type="SAM" id="Phobius"/>
    </source>
</evidence>
<feature type="transmembrane region" description="Helical" evidence="5">
    <location>
        <begin position="639"/>
        <end position="660"/>
    </location>
</feature>
<keyword evidence="3 5" id="KW-1133">Transmembrane helix</keyword>
<protein>
    <submittedName>
        <fullName evidence="7">NADH dehydrogenase subunit 2</fullName>
    </submittedName>
</protein>
<feature type="transmembrane region" description="Helical" evidence="5">
    <location>
        <begin position="672"/>
        <end position="694"/>
    </location>
</feature>
<feature type="transmembrane region" description="Helical" evidence="5">
    <location>
        <begin position="135"/>
        <end position="154"/>
    </location>
</feature>
<organism evidence="7">
    <name type="scientific">Cafileria marina</name>
    <dbReference type="NCBI Taxonomy" id="2557541"/>
    <lineage>
        <taxon>Eukaryota</taxon>
        <taxon>Sar</taxon>
        <taxon>Stramenopiles</taxon>
        <taxon>Bigyra</taxon>
        <taxon>Opalozoa</taxon>
        <taxon>Bicosoecida</taxon>
        <taxon>Cafileria</taxon>
    </lineage>
</organism>
<dbReference type="GeneID" id="41791359"/>
<sequence>MQFIMLNSLYYDNYYSNTCFIQNIFFLFILFFYLSFIIEQNINKIKFLHLILFIFLFFLIYLHDEWTISFYLNFINYLDINWSWSSFKGLMFFNEIPDYHLNTYIEFLFLCFTFILSLIMFGFCNNILMKSNKDFEFSWLIYIFLICSFLLFMSYSFIEIFILLECLGLSSYILISIERTKKLSATAGIQYLILSSIPSCLFILGNIYIYQNYGTFLQENIEVFLESSIQYPINIDFYNNVIVNIDKNLNQVLNWLGNLKVGALKRVLYVDTHMEFRLKYCSENRIRMWYKRDVIMPYYDMFNVMGYRNLAIKSFIENDKYILRPIVNSIERQKPDDINMIFFSPYINTNASRYPWDSPKFLNLWYENGVWDTFLYISKRNFTRFSNMSHNIYIKSYDLMHIPNPLGWGYFMAPKPRISQEPSLMEHYDHNTSKYVYTYSMYSCLDTLKMYKEPFLKSYPCLDMRYHFIPKASYLLLTGIKRFEINNEILFCLNKDVHLFNDIKYKNFFFNKYVFLSINLALLLIIINLSFKITAAPFHIWAPVIYNNGSLASVLFLNIFSKFILILFFLTILTSTFYSLKTDWSFILFIMSFLSILFGMLNAFNEKLIKKFFVYSSMTDVGFIILGISFYNIQIHKYILNYLFIYNFSSLIIWFILLYLNKYTKYLTNIRMILAGDLILNIIFSLNIFSLAGIPPFGGFFIKLDLLIFLISSSKFFISFIILLFTVVNFFYYLRFIKMIYFDNILTNKTYNKIDEFKFFIFALLINIVCGFEIYMQNSFVFIIENILQSCFS</sequence>
<feature type="transmembrane region" description="Helical" evidence="5">
    <location>
        <begin position="513"/>
        <end position="531"/>
    </location>
</feature>
<evidence type="ECO:0000259" key="6">
    <source>
        <dbReference type="Pfam" id="PF00361"/>
    </source>
</evidence>
<feature type="transmembrane region" description="Helical" evidence="5">
    <location>
        <begin position="551"/>
        <end position="578"/>
    </location>
</feature>
<keyword evidence="2 5" id="KW-0812">Transmembrane</keyword>
<feature type="transmembrane region" description="Helical" evidence="5">
    <location>
        <begin position="189"/>
        <end position="210"/>
    </location>
</feature>
<feature type="transmembrane region" description="Helical" evidence="5">
    <location>
        <begin position="584"/>
        <end position="605"/>
    </location>
</feature>
<comment type="subcellular location">
    <subcellularLocation>
        <location evidence="1">Membrane</location>
        <topology evidence="1">Multi-pass membrane protein</topology>
    </subcellularLocation>
</comment>
<dbReference type="AlphaFoldDB" id="A0A5B9ILQ1"/>
<feature type="domain" description="NADH:quinone oxidoreductase/Mrp antiporter transmembrane" evidence="6">
    <location>
        <begin position="501"/>
        <end position="724"/>
    </location>
</feature>
<feature type="transmembrane region" description="Helical" evidence="5">
    <location>
        <begin position="107"/>
        <end position="128"/>
    </location>
</feature>
<feature type="transmembrane region" description="Helical" evidence="5">
    <location>
        <begin position="20"/>
        <end position="38"/>
    </location>
</feature>
<dbReference type="EMBL" id="MK702077">
    <property type="protein sequence ID" value="QEF30249.1"/>
    <property type="molecule type" value="Genomic_DNA"/>
</dbReference>
<feature type="transmembrane region" description="Helical" evidence="5">
    <location>
        <begin position="160"/>
        <end position="177"/>
    </location>
</feature>
<gene>
    <name evidence="7" type="primary">nad2</name>
</gene>
<feature type="transmembrane region" description="Helical" evidence="5">
    <location>
        <begin position="757"/>
        <end position="776"/>
    </location>
</feature>
<keyword evidence="7" id="KW-0496">Mitochondrion</keyword>
<feature type="domain" description="NADH:quinone oxidoreductase/Mrp antiporter transmembrane" evidence="6">
    <location>
        <begin position="154"/>
        <end position="224"/>
    </location>
</feature>
<reference evidence="7" key="1">
    <citation type="journal article" date="2019" name="Microorganisms">
        <title>Morphology, Ultrastructure, and Mitochondrial Genome of the Marine Non-Photosynthetic Bicosoecid Cafileria marina Gen. et sp. nov.</title>
        <authorList>
            <person name="Jirsova D."/>
            <person name="Fussy Z."/>
            <person name="Richtova J."/>
            <person name="Gruber A."/>
            <person name="Obornik M."/>
        </authorList>
    </citation>
    <scope>NUCLEOTIDE SEQUENCE</scope>
    <source>
        <strain evidence="7">Kf007</strain>
    </source>
</reference>
<geneLocation type="mitochondrion" evidence="7"/>
<name>A0A5B9ILQ1_9STRA</name>
<evidence type="ECO:0000256" key="1">
    <source>
        <dbReference type="ARBA" id="ARBA00004141"/>
    </source>
</evidence>
<dbReference type="Pfam" id="PF00361">
    <property type="entry name" value="Proton_antipo_M"/>
    <property type="match status" value="2"/>
</dbReference>
<evidence type="ECO:0000256" key="4">
    <source>
        <dbReference type="ARBA" id="ARBA00023136"/>
    </source>
</evidence>
<feature type="transmembrane region" description="Helical" evidence="5">
    <location>
        <begin position="45"/>
        <end position="63"/>
    </location>
</feature>
<evidence type="ECO:0000256" key="2">
    <source>
        <dbReference type="ARBA" id="ARBA00022692"/>
    </source>
</evidence>
<dbReference type="RefSeq" id="YP_009688825.1">
    <property type="nucleotide sequence ID" value="NC_044635.1"/>
</dbReference>
<feature type="transmembrane region" description="Helical" evidence="5">
    <location>
        <begin position="612"/>
        <end position="633"/>
    </location>
</feature>
<dbReference type="PANTHER" id="PTHR22773">
    <property type="entry name" value="NADH DEHYDROGENASE"/>
    <property type="match status" value="1"/>
</dbReference>
<evidence type="ECO:0000313" key="7">
    <source>
        <dbReference type="EMBL" id="QEF30249.1"/>
    </source>
</evidence>
<dbReference type="GO" id="GO:0016020">
    <property type="term" value="C:membrane"/>
    <property type="evidence" value="ECO:0007669"/>
    <property type="project" value="UniProtKB-SubCell"/>
</dbReference>
<dbReference type="InterPro" id="IPR001750">
    <property type="entry name" value="ND/Mrp_TM"/>
</dbReference>
<keyword evidence="4 5" id="KW-0472">Membrane</keyword>
<proteinExistence type="predicted"/>
<feature type="transmembrane region" description="Helical" evidence="5">
    <location>
        <begin position="706"/>
        <end position="736"/>
    </location>
</feature>
<evidence type="ECO:0000256" key="3">
    <source>
        <dbReference type="ARBA" id="ARBA00022989"/>
    </source>
</evidence>